<comment type="caution">
    <text evidence="3">The sequence shown here is derived from an EMBL/GenBank/DDBJ whole genome shotgun (WGS) entry which is preliminary data.</text>
</comment>
<evidence type="ECO:0000313" key="3">
    <source>
        <dbReference type="EMBL" id="TBN36766.1"/>
    </source>
</evidence>
<dbReference type="PANTHER" id="PTHR42951">
    <property type="entry name" value="METALLO-BETA-LACTAMASE DOMAIN-CONTAINING"/>
    <property type="match status" value="1"/>
</dbReference>
<dbReference type="PANTHER" id="PTHR42951:SF4">
    <property type="entry name" value="ACYL-COENZYME A THIOESTERASE MBLAC2"/>
    <property type="match status" value="1"/>
</dbReference>
<dbReference type="InterPro" id="IPR036866">
    <property type="entry name" value="RibonucZ/Hydroxyglut_hydro"/>
</dbReference>
<dbReference type="Pfam" id="PF00753">
    <property type="entry name" value="Lactamase_B"/>
    <property type="match status" value="1"/>
</dbReference>
<gene>
    <name evidence="3" type="ORF">EYE42_15205</name>
</gene>
<proteinExistence type="inferred from homology"/>
<keyword evidence="4" id="KW-1185">Reference proteome</keyword>
<dbReference type="GO" id="GO:0017001">
    <property type="term" value="P:antibiotic catabolic process"/>
    <property type="evidence" value="ECO:0007669"/>
    <property type="project" value="UniProtKB-ARBA"/>
</dbReference>
<evidence type="ECO:0000313" key="4">
    <source>
        <dbReference type="Proteomes" id="UP000293520"/>
    </source>
</evidence>
<dbReference type="AlphaFoldDB" id="A0A4Q9FV77"/>
<dbReference type="InterPro" id="IPR050855">
    <property type="entry name" value="NDM-1-like"/>
</dbReference>
<comment type="similarity">
    <text evidence="1">Belongs to the metallo-beta-lactamase superfamily. Class-B beta-lactamase family.</text>
</comment>
<feature type="domain" description="Metallo-beta-lactamase" evidence="2">
    <location>
        <begin position="94"/>
        <end position="276"/>
    </location>
</feature>
<sequence length="350" mass="36463">MLFAVLSACLAGNPAFCGPVVLTGRPFDTVSECREQAPRFAADWLAGQPGLTQDGLECRALSDLAALPLQPVAEGVHVHLGQIAPFEDSPDGRIANLGVVIGRDSIAVIDAGTSRAQGQALLAAIRGISDKPVSHVILTHAHPDHALGASVFAEAGAAVVGHGRLADALRTRGPVYLDNMTRIYGSAAMIGTRIVLPDVAVTDRLEIDLGGRVLTLTAAGPAHSDSDLTVLDRTTETLFAGDLVFRGLTPIVDGSLPGWLAWMEGAGHGGMIVPGHGPVAADWSSAILPQQTFLTALGDATRQTLDAGLPLSRAVPAIVEALRPLSGEWIAFPDSAARDATAVFKELEWR</sequence>
<dbReference type="SUPFAM" id="SSF56281">
    <property type="entry name" value="Metallo-hydrolase/oxidoreductase"/>
    <property type="match status" value="1"/>
</dbReference>
<dbReference type="SMART" id="SM00849">
    <property type="entry name" value="Lactamase_B"/>
    <property type="match status" value="1"/>
</dbReference>
<reference evidence="3 4" key="1">
    <citation type="submission" date="2019-02" db="EMBL/GenBank/DDBJ databases">
        <title>Paracoccus subflavus sp. nov., isolated from marine sediment of the Pacific Ocean.</title>
        <authorList>
            <person name="Zhang G."/>
        </authorList>
    </citation>
    <scope>NUCLEOTIDE SEQUENCE [LARGE SCALE GENOMIC DNA]</scope>
    <source>
        <strain evidence="3 4">GY0581</strain>
    </source>
</reference>
<name>A0A4Q9FV77_9RHOB</name>
<dbReference type="Proteomes" id="UP000293520">
    <property type="component" value="Unassembled WGS sequence"/>
</dbReference>
<dbReference type="GO" id="GO:0016787">
    <property type="term" value="F:hydrolase activity"/>
    <property type="evidence" value="ECO:0007669"/>
    <property type="project" value="UniProtKB-KW"/>
</dbReference>
<dbReference type="EMBL" id="SISK01000016">
    <property type="protein sequence ID" value="TBN36766.1"/>
    <property type="molecule type" value="Genomic_DNA"/>
</dbReference>
<accession>A0A4Q9FV77</accession>
<dbReference type="OrthoDB" id="420651at2"/>
<protein>
    <submittedName>
        <fullName evidence="3">Quinoprotein relay system zinc metallohydrolase 2</fullName>
    </submittedName>
</protein>
<dbReference type="CDD" id="cd16282">
    <property type="entry name" value="metallo-hydrolase-like_MBL-fold"/>
    <property type="match status" value="1"/>
</dbReference>
<evidence type="ECO:0000256" key="1">
    <source>
        <dbReference type="ARBA" id="ARBA00005250"/>
    </source>
</evidence>
<organism evidence="3 4">
    <name type="scientific">Paracoccus subflavus</name>
    <dbReference type="NCBI Taxonomy" id="2528244"/>
    <lineage>
        <taxon>Bacteria</taxon>
        <taxon>Pseudomonadati</taxon>
        <taxon>Pseudomonadota</taxon>
        <taxon>Alphaproteobacteria</taxon>
        <taxon>Rhodobacterales</taxon>
        <taxon>Paracoccaceae</taxon>
        <taxon>Paracoccus</taxon>
    </lineage>
</organism>
<dbReference type="RefSeq" id="WP_130992163.1">
    <property type="nucleotide sequence ID" value="NZ_SISK01000016.1"/>
</dbReference>
<evidence type="ECO:0000259" key="2">
    <source>
        <dbReference type="SMART" id="SM00849"/>
    </source>
</evidence>
<dbReference type="Gene3D" id="3.60.15.10">
    <property type="entry name" value="Ribonuclease Z/Hydroxyacylglutathione hydrolase-like"/>
    <property type="match status" value="1"/>
</dbReference>
<keyword evidence="3" id="KW-0378">Hydrolase</keyword>
<dbReference type="InterPro" id="IPR001279">
    <property type="entry name" value="Metallo-B-lactamas"/>
</dbReference>
<dbReference type="NCBIfam" id="TIGR04559">
    <property type="entry name" value="SoxH_rel_PQQ_2"/>
    <property type="match status" value="1"/>
</dbReference>
<dbReference type="InterPro" id="IPR030829">
    <property type="entry name" value="SoxH-rel_PQQ_2"/>
</dbReference>